<dbReference type="InterPro" id="IPR032816">
    <property type="entry name" value="VTT_dom"/>
</dbReference>
<feature type="transmembrane region" description="Helical" evidence="7">
    <location>
        <begin position="110"/>
        <end position="127"/>
    </location>
</feature>
<evidence type="ECO:0000313" key="9">
    <source>
        <dbReference type="EMBL" id="GIH17006.1"/>
    </source>
</evidence>
<sequence>MESVQHWLSALPPGVIYTVVALVVGIESLGVPLPGETALVAAALLTTSGITNVWWVAAAASLGAIVGDSIGYAIGRRGGRSLLAWLGRRFPNHLGPPHLAKAEQIFQRRGAWAIFFGRFIALLRIFAGPLAGALRVRYATFLLANASGGILWASGTTFAVYAAGKAADRWLKNFSWIALAVAIVAGITTTLILRHRAKKSFDVQPDEDDKDTEASLTS</sequence>
<dbReference type="InterPro" id="IPR051311">
    <property type="entry name" value="DedA_domain"/>
</dbReference>
<dbReference type="RefSeq" id="WP_203920563.1">
    <property type="nucleotide sequence ID" value="NZ_BONZ01000049.1"/>
</dbReference>
<keyword evidence="6 7" id="KW-0472">Membrane</keyword>
<dbReference type="Pfam" id="PF09335">
    <property type="entry name" value="VTT_dom"/>
    <property type="match status" value="1"/>
</dbReference>
<keyword evidence="10" id="KW-1185">Reference proteome</keyword>
<dbReference type="Proteomes" id="UP000642748">
    <property type="component" value="Unassembled WGS sequence"/>
</dbReference>
<feature type="transmembrane region" description="Helical" evidence="7">
    <location>
        <begin position="174"/>
        <end position="193"/>
    </location>
</feature>
<evidence type="ECO:0000313" key="10">
    <source>
        <dbReference type="Proteomes" id="UP000642748"/>
    </source>
</evidence>
<dbReference type="PANTHER" id="PTHR42709:SF6">
    <property type="entry name" value="UNDECAPRENYL PHOSPHATE TRANSPORTER A"/>
    <property type="match status" value="1"/>
</dbReference>
<comment type="subcellular location">
    <subcellularLocation>
        <location evidence="1">Cell membrane</location>
        <topology evidence="1">Multi-pass membrane protein</topology>
    </subcellularLocation>
</comment>
<feature type="transmembrane region" description="Helical" evidence="7">
    <location>
        <begin position="6"/>
        <end position="26"/>
    </location>
</feature>
<keyword evidence="4 7" id="KW-0812">Transmembrane</keyword>
<dbReference type="AlphaFoldDB" id="A0A8J3VSV3"/>
<evidence type="ECO:0000256" key="4">
    <source>
        <dbReference type="ARBA" id="ARBA00022692"/>
    </source>
</evidence>
<dbReference type="GO" id="GO:0005886">
    <property type="term" value="C:plasma membrane"/>
    <property type="evidence" value="ECO:0007669"/>
    <property type="project" value="UniProtKB-SubCell"/>
</dbReference>
<evidence type="ECO:0000256" key="5">
    <source>
        <dbReference type="ARBA" id="ARBA00022989"/>
    </source>
</evidence>
<evidence type="ECO:0000256" key="1">
    <source>
        <dbReference type="ARBA" id="ARBA00004651"/>
    </source>
</evidence>
<feature type="domain" description="VTT" evidence="8">
    <location>
        <begin position="34"/>
        <end position="161"/>
    </location>
</feature>
<keyword evidence="3" id="KW-1003">Cell membrane</keyword>
<comment type="caution">
    <text evidence="9">The sequence shown here is derived from an EMBL/GenBank/DDBJ whole genome shotgun (WGS) entry which is preliminary data.</text>
</comment>
<protein>
    <submittedName>
        <fullName evidence="9">Membrane protein</fullName>
    </submittedName>
</protein>
<comment type="similarity">
    <text evidence="2">Belongs to the DedA family.</text>
</comment>
<evidence type="ECO:0000256" key="3">
    <source>
        <dbReference type="ARBA" id="ARBA00022475"/>
    </source>
</evidence>
<name>A0A8J3VSV3_9ACTN</name>
<evidence type="ECO:0000256" key="7">
    <source>
        <dbReference type="SAM" id="Phobius"/>
    </source>
</evidence>
<feature type="transmembrane region" description="Helical" evidence="7">
    <location>
        <begin position="139"/>
        <end position="162"/>
    </location>
</feature>
<organism evidence="9 10">
    <name type="scientific">Rugosimonospora africana</name>
    <dbReference type="NCBI Taxonomy" id="556532"/>
    <lineage>
        <taxon>Bacteria</taxon>
        <taxon>Bacillati</taxon>
        <taxon>Actinomycetota</taxon>
        <taxon>Actinomycetes</taxon>
        <taxon>Micromonosporales</taxon>
        <taxon>Micromonosporaceae</taxon>
        <taxon>Rugosimonospora</taxon>
    </lineage>
</organism>
<gene>
    <name evidence="9" type="ORF">Raf01_51780</name>
</gene>
<evidence type="ECO:0000256" key="2">
    <source>
        <dbReference type="ARBA" id="ARBA00010792"/>
    </source>
</evidence>
<dbReference type="PANTHER" id="PTHR42709">
    <property type="entry name" value="ALKALINE PHOSPHATASE LIKE PROTEIN"/>
    <property type="match status" value="1"/>
</dbReference>
<evidence type="ECO:0000256" key="6">
    <source>
        <dbReference type="ARBA" id="ARBA00023136"/>
    </source>
</evidence>
<dbReference type="EMBL" id="BONZ01000049">
    <property type="protein sequence ID" value="GIH17006.1"/>
    <property type="molecule type" value="Genomic_DNA"/>
</dbReference>
<accession>A0A8J3VSV3</accession>
<proteinExistence type="inferred from homology"/>
<reference evidence="9" key="1">
    <citation type="submission" date="2021-01" db="EMBL/GenBank/DDBJ databases">
        <title>Whole genome shotgun sequence of Rugosimonospora africana NBRC 104875.</title>
        <authorList>
            <person name="Komaki H."/>
            <person name="Tamura T."/>
        </authorList>
    </citation>
    <scope>NUCLEOTIDE SEQUENCE</scope>
    <source>
        <strain evidence="9">NBRC 104875</strain>
    </source>
</reference>
<keyword evidence="5 7" id="KW-1133">Transmembrane helix</keyword>
<evidence type="ECO:0000259" key="8">
    <source>
        <dbReference type="Pfam" id="PF09335"/>
    </source>
</evidence>